<comment type="caution">
    <text evidence="1">The sequence shown here is derived from an EMBL/GenBank/DDBJ whole genome shotgun (WGS) entry which is preliminary data.</text>
</comment>
<gene>
    <name evidence="1" type="ORF">EGW08_011699</name>
</gene>
<organism evidence="1 2">
    <name type="scientific">Elysia chlorotica</name>
    <name type="common">Eastern emerald elysia</name>
    <name type="synonym">Sea slug</name>
    <dbReference type="NCBI Taxonomy" id="188477"/>
    <lineage>
        <taxon>Eukaryota</taxon>
        <taxon>Metazoa</taxon>
        <taxon>Spiralia</taxon>
        <taxon>Lophotrochozoa</taxon>
        <taxon>Mollusca</taxon>
        <taxon>Gastropoda</taxon>
        <taxon>Heterobranchia</taxon>
        <taxon>Euthyneura</taxon>
        <taxon>Panpulmonata</taxon>
        <taxon>Sacoglossa</taxon>
        <taxon>Placobranchoidea</taxon>
        <taxon>Plakobranchidae</taxon>
        <taxon>Elysia</taxon>
    </lineage>
</organism>
<evidence type="ECO:0000313" key="1">
    <source>
        <dbReference type="EMBL" id="RUS80559.1"/>
    </source>
</evidence>
<name>A0A433TGA3_ELYCH</name>
<dbReference type="AlphaFoldDB" id="A0A433TGA3"/>
<dbReference type="Proteomes" id="UP000271974">
    <property type="component" value="Unassembled WGS sequence"/>
</dbReference>
<reference evidence="1 2" key="1">
    <citation type="submission" date="2019-01" db="EMBL/GenBank/DDBJ databases">
        <title>A draft genome assembly of the solar-powered sea slug Elysia chlorotica.</title>
        <authorList>
            <person name="Cai H."/>
            <person name="Li Q."/>
            <person name="Fang X."/>
            <person name="Li J."/>
            <person name="Curtis N.E."/>
            <person name="Altenburger A."/>
            <person name="Shibata T."/>
            <person name="Feng M."/>
            <person name="Maeda T."/>
            <person name="Schwartz J.A."/>
            <person name="Shigenobu S."/>
            <person name="Lundholm N."/>
            <person name="Nishiyama T."/>
            <person name="Yang H."/>
            <person name="Hasebe M."/>
            <person name="Li S."/>
            <person name="Pierce S.K."/>
            <person name="Wang J."/>
        </authorList>
    </citation>
    <scope>NUCLEOTIDE SEQUENCE [LARGE SCALE GENOMIC DNA]</scope>
    <source>
        <strain evidence="1">EC2010</strain>
        <tissue evidence="1">Whole organism of an adult</tissue>
    </source>
</reference>
<protein>
    <submittedName>
        <fullName evidence="1">Uncharacterized protein</fullName>
    </submittedName>
</protein>
<keyword evidence="2" id="KW-1185">Reference proteome</keyword>
<evidence type="ECO:0000313" key="2">
    <source>
        <dbReference type="Proteomes" id="UP000271974"/>
    </source>
</evidence>
<accession>A0A433TGA3</accession>
<sequence>MVINECDWMKIPEGFKKQFNNHIRDNGLIYLSLQHKPSAMGEKKITQTTHHVLSSCKIALSHGRKEEVHVYKREKHLNLTKELRDAGYKAVVMAVEIGARGFRNLVASLISFQSSPPHPDPTHPPPSSTSRALRHTLYNLLLKGTVPTSVRLWNHLPEKIKASGSLDSFKSKVGNINIIPVKAIDQTQNQSPETAKENHQSAYCCTTKATSD</sequence>
<dbReference type="EMBL" id="RQTK01000385">
    <property type="protein sequence ID" value="RUS80559.1"/>
    <property type="molecule type" value="Genomic_DNA"/>
</dbReference>
<proteinExistence type="predicted"/>